<gene>
    <name evidence="2" type="ORF">Pla52o_15840</name>
</gene>
<dbReference type="AlphaFoldDB" id="A0A5C6CQB5"/>
<proteinExistence type="predicted"/>
<feature type="chain" id="PRO_5023044953" evidence="1">
    <location>
        <begin position="27"/>
        <end position="540"/>
    </location>
</feature>
<dbReference type="Proteomes" id="UP000316304">
    <property type="component" value="Unassembled WGS sequence"/>
</dbReference>
<feature type="signal peptide" evidence="1">
    <location>
        <begin position="1"/>
        <end position="26"/>
    </location>
</feature>
<dbReference type="EMBL" id="SJPT01000002">
    <property type="protein sequence ID" value="TWU25286.1"/>
    <property type="molecule type" value="Genomic_DNA"/>
</dbReference>
<name>A0A5C6CQB5_9BACT</name>
<sequence precursor="true">MSRSKFFTTTFLVCAAFVALPSNILADSADADGLHIGWASADITPEQPVVLTGFSRARVSAGVLDPITATALVLDSVQGGKSSEKVVMISLDLIGVSNDLRDQVREKVSQSLPEIDPNKVMLNATHTHCAPETRTNTEMAAKLGELGLEVPAAWSRWGMDLGVMSPLEYVEFAATRIAAAVEKAWKRRKPGGVSFGLGHAVVGQNRLTSYYDGNSRMYGTTDRPDFSHIEGYEDHSVGLLYTWDAEEKLTGVAVNIACPSQASGGSRITADFWHETRIELRKRLGEDLFIFPQCSAAGDQSPSVLVDKRAEARMQRFTGRNRRQQIAVRIADAVTSVLPIMEKHIDRAPLLAHRMDQVELPRRRLTAEDIKTPRSTHHRPETETVEQAFDRLLGEYRKMREELEEHPQRKEKPGWYSSMTAVFWRLSRASRVLDRYELQQTQPTMPVEVHVVRLGDMAIATNPFELYLDYGVQIKARSKAVQTFVVELANGSGAGYLPTARSVAGGGYGAIPESTEIGPEGGRVLVEETLKMIDSLWDEK</sequence>
<evidence type="ECO:0000313" key="2">
    <source>
        <dbReference type="EMBL" id="TWU25286.1"/>
    </source>
</evidence>
<keyword evidence="3" id="KW-1185">Reference proteome</keyword>
<accession>A0A5C6CQB5</accession>
<comment type="caution">
    <text evidence="2">The sequence shown here is derived from an EMBL/GenBank/DDBJ whole genome shotgun (WGS) entry which is preliminary data.</text>
</comment>
<evidence type="ECO:0000313" key="3">
    <source>
        <dbReference type="Proteomes" id="UP000316304"/>
    </source>
</evidence>
<dbReference type="OrthoDB" id="2563594at2"/>
<organism evidence="2 3">
    <name type="scientific">Novipirellula galeiformis</name>
    <dbReference type="NCBI Taxonomy" id="2528004"/>
    <lineage>
        <taxon>Bacteria</taxon>
        <taxon>Pseudomonadati</taxon>
        <taxon>Planctomycetota</taxon>
        <taxon>Planctomycetia</taxon>
        <taxon>Pirellulales</taxon>
        <taxon>Pirellulaceae</taxon>
        <taxon>Novipirellula</taxon>
    </lineage>
</organism>
<evidence type="ECO:0000256" key="1">
    <source>
        <dbReference type="SAM" id="SignalP"/>
    </source>
</evidence>
<keyword evidence="1" id="KW-0732">Signal</keyword>
<dbReference type="RefSeq" id="WP_146593935.1">
    <property type="nucleotide sequence ID" value="NZ_SJPT01000002.1"/>
</dbReference>
<protein>
    <submittedName>
        <fullName evidence="2">Neutral/alkaline non-lysosomal ceramidase</fullName>
    </submittedName>
</protein>
<reference evidence="2 3" key="1">
    <citation type="submission" date="2019-02" db="EMBL/GenBank/DDBJ databases">
        <title>Deep-cultivation of Planctomycetes and their phenomic and genomic characterization uncovers novel biology.</title>
        <authorList>
            <person name="Wiegand S."/>
            <person name="Jogler M."/>
            <person name="Boedeker C."/>
            <person name="Pinto D."/>
            <person name="Vollmers J."/>
            <person name="Rivas-Marin E."/>
            <person name="Kohn T."/>
            <person name="Peeters S.H."/>
            <person name="Heuer A."/>
            <person name="Rast P."/>
            <person name="Oberbeckmann S."/>
            <person name="Bunk B."/>
            <person name="Jeske O."/>
            <person name="Meyerdierks A."/>
            <person name="Storesund J.E."/>
            <person name="Kallscheuer N."/>
            <person name="Luecker S."/>
            <person name="Lage O.M."/>
            <person name="Pohl T."/>
            <person name="Merkel B.J."/>
            <person name="Hornburger P."/>
            <person name="Mueller R.-W."/>
            <person name="Bruemmer F."/>
            <person name="Labrenz M."/>
            <person name="Spormann A.M."/>
            <person name="Op Den Camp H."/>
            <person name="Overmann J."/>
            <person name="Amann R."/>
            <person name="Jetten M.S.M."/>
            <person name="Mascher T."/>
            <person name="Medema M.H."/>
            <person name="Devos D.P."/>
            <person name="Kaster A.-K."/>
            <person name="Ovreas L."/>
            <person name="Rohde M."/>
            <person name="Galperin M.Y."/>
            <person name="Jogler C."/>
        </authorList>
    </citation>
    <scope>NUCLEOTIDE SEQUENCE [LARGE SCALE GENOMIC DNA]</scope>
    <source>
        <strain evidence="2 3">Pla52o</strain>
    </source>
</reference>